<dbReference type="Proteomes" id="UP001305647">
    <property type="component" value="Unassembled WGS sequence"/>
</dbReference>
<organism evidence="2 3">
    <name type="scientific">Parathielavia hyrcaniae</name>
    <dbReference type="NCBI Taxonomy" id="113614"/>
    <lineage>
        <taxon>Eukaryota</taxon>
        <taxon>Fungi</taxon>
        <taxon>Dikarya</taxon>
        <taxon>Ascomycota</taxon>
        <taxon>Pezizomycotina</taxon>
        <taxon>Sordariomycetes</taxon>
        <taxon>Sordariomycetidae</taxon>
        <taxon>Sordariales</taxon>
        <taxon>Chaetomiaceae</taxon>
        <taxon>Parathielavia</taxon>
    </lineage>
</organism>
<name>A0AAN6SZ92_9PEZI</name>
<evidence type="ECO:0000256" key="1">
    <source>
        <dbReference type="SAM" id="MobiDB-lite"/>
    </source>
</evidence>
<evidence type="ECO:0000313" key="3">
    <source>
        <dbReference type="Proteomes" id="UP001305647"/>
    </source>
</evidence>
<feature type="region of interest" description="Disordered" evidence="1">
    <location>
        <begin position="165"/>
        <end position="211"/>
    </location>
</feature>
<feature type="region of interest" description="Disordered" evidence="1">
    <location>
        <begin position="1"/>
        <end position="104"/>
    </location>
</feature>
<accession>A0AAN6SZ92</accession>
<evidence type="ECO:0000313" key="2">
    <source>
        <dbReference type="EMBL" id="KAK4098923.1"/>
    </source>
</evidence>
<feature type="compositionally biased region" description="Pro residues" evidence="1">
    <location>
        <begin position="67"/>
        <end position="77"/>
    </location>
</feature>
<protein>
    <submittedName>
        <fullName evidence="2">Uncharacterized protein</fullName>
    </submittedName>
</protein>
<proteinExistence type="predicted"/>
<feature type="compositionally biased region" description="Pro residues" evidence="1">
    <location>
        <begin position="29"/>
        <end position="44"/>
    </location>
</feature>
<reference evidence="2" key="2">
    <citation type="submission" date="2023-05" db="EMBL/GenBank/DDBJ databases">
        <authorList>
            <consortium name="Lawrence Berkeley National Laboratory"/>
            <person name="Steindorff A."/>
            <person name="Hensen N."/>
            <person name="Bonometti L."/>
            <person name="Westerberg I."/>
            <person name="Brannstrom I.O."/>
            <person name="Guillou S."/>
            <person name="Cros-Aarteil S."/>
            <person name="Calhoun S."/>
            <person name="Haridas S."/>
            <person name="Kuo A."/>
            <person name="Mondo S."/>
            <person name="Pangilinan J."/>
            <person name="Riley R."/>
            <person name="Labutti K."/>
            <person name="Andreopoulos B."/>
            <person name="Lipzen A."/>
            <person name="Chen C."/>
            <person name="Yanf M."/>
            <person name="Daum C."/>
            <person name="Ng V."/>
            <person name="Clum A."/>
            <person name="Ohm R."/>
            <person name="Martin F."/>
            <person name="Silar P."/>
            <person name="Natvig D."/>
            <person name="Lalanne C."/>
            <person name="Gautier V."/>
            <person name="Ament-Velasquez S.L."/>
            <person name="Kruys A."/>
            <person name="Hutchinson M.I."/>
            <person name="Powell A.J."/>
            <person name="Barry K."/>
            <person name="Miller A.N."/>
            <person name="Grigoriev I.V."/>
            <person name="Debuchy R."/>
            <person name="Gladieux P."/>
            <person name="Thoren M.H."/>
            <person name="Johannesson H."/>
        </authorList>
    </citation>
    <scope>NUCLEOTIDE SEQUENCE</scope>
    <source>
        <strain evidence="2">CBS 757.83</strain>
    </source>
</reference>
<comment type="caution">
    <text evidence="2">The sequence shown here is derived from an EMBL/GenBank/DDBJ whole genome shotgun (WGS) entry which is preliminary data.</text>
</comment>
<feature type="compositionally biased region" description="Acidic residues" evidence="1">
    <location>
        <begin position="78"/>
        <end position="87"/>
    </location>
</feature>
<sequence>MGNPLFSCHATEMASPLRPDLEPPAASYHPPPSSWAMEAPPPLFPDLMRSPFPEVEQHQPADQALLPVPPAPNPSPVPDEDEDDYDDGYEHRLNNETPSPPTPARYCRRAGLVPHENARVHLRTKDDYRRFSTRKKINFVDSAHPPSPILLRSLRRLALPCRSRTRKVGGGGQGGQVTARGDETRVAATAGARDERGWEGGGDGGHFAEAA</sequence>
<dbReference type="EMBL" id="MU863654">
    <property type="protein sequence ID" value="KAK4098923.1"/>
    <property type="molecule type" value="Genomic_DNA"/>
</dbReference>
<gene>
    <name evidence="2" type="ORF">N658DRAFT_525943</name>
</gene>
<keyword evidence="3" id="KW-1185">Reference proteome</keyword>
<dbReference type="AlphaFoldDB" id="A0AAN6SZ92"/>
<reference evidence="2" key="1">
    <citation type="journal article" date="2023" name="Mol. Phylogenet. Evol.">
        <title>Genome-scale phylogeny and comparative genomics of the fungal order Sordariales.</title>
        <authorList>
            <person name="Hensen N."/>
            <person name="Bonometti L."/>
            <person name="Westerberg I."/>
            <person name="Brannstrom I.O."/>
            <person name="Guillou S."/>
            <person name="Cros-Aarteil S."/>
            <person name="Calhoun S."/>
            <person name="Haridas S."/>
            <person name="Kuo A."/>
            <person name="Mondo S."/>
            <person name="Pangilinan J."/>
            <person name="Riley R."/>
            <person name="LaButti K."/>
            <person name="Andreopoulos B."/>
            <person name="Lipzen A."/>
            <person name="Chen C."/>
            <person name="Yan M."/>
            <person name="Daum C."/>
            <person name="Ng V."/>
            <person name="Clum A."/>
            <person name="Steindorff A."/>
            <person name="Ohm R.A."/>
            <person name="Martin F."/>
            <person name="Silar P."/>
            <person name="Natvig D.O."/>
            <person name="Lalanne C."/>
            <person name="Gautier V."/>
            <person name="Ament-Velasquez S.L."/>
            <person name="Kruys A."/>
            <person name="Hutchinson M.I."/>
            <person name="Powell A.J."/>
            <person name="Barry K."/>
            <person name="Miller A.N."/>
            <person name="Grigoriev I.V."/>
            <person name="Debuchy R."/>
            <person name="Gladieux P."/>
            <person name="Hiltunen Thoren M."/>
            <person name="Johannesson H."/>
        </authorList>
    </citation>
    <scope>NUCLEOTIDE SEQUENCE</scope>
    <source>
        <strain evidence="2">CBS 757.83</strain>
    </source>
</reference>